<protein>
    <submittedName>
        <fullName evidence="2">Nose resistant to fluoxetine protein 6</fullName>
    </submittedName>
</protein>
<comment type="caution">
    <text evidence="2">The sequence shown here is derived from an EMBL/GenBank/DDBJ whole genome shotgun (WGS) entry which is preliminary data.</text>
</comment>
<sequence length="116" mass="13064">MDGSGNLNVTASCRRDVLKLLVGLRELKTWAFSFIDSSGKIVDGMLGGTMSTLGEYDQCLGIEALDTGRRNKNKKVMFTGKYCAVDLRPPLPPKKRYYKLNEVVDELKIFRKVEML</sequence>
<evidence type="ECO:0000313" key="3">
    <source>
        <dbReference type="Proteomes" id="UP001054945"/>
    </source>
</evidence>
<dbReference type="AlphaFoldDB" id="A0AAV4NPZ4"/>
<name>A0AAV4NPZ4_CAEEX</name>
<evidence type="ECO:0000313" key="2">
    <source>
        <dbReference type="EMBL" id="GIX85751.1"/>
    </source>
</evidence>
<gene>
    <name evidence="2" type="primary">nrf-6_24</name>
    <name evidence="2" type="ORF">CEXT_153711</name>
</gene>
<accession>A0AAV4NPZ4</accession>
<dbReference type="Proteomes" id="UP001054945">
    <property type="component" value="Unassembled WGS sequence"/>
</dbReference>
<evidence type="ECO:0000259" key="1">
    <source>
        <dbReference type="Pfam" id="PF20146"/>
    </source>
</evidence>
<dbReference type="EMBL" id="BPLR01003541">
    <property type="protein sequence ID" value="GIX85751.1"/>
    <property type="molecule type" value="Genomic_DNA"/>
</dbReference>
<proteinExistence type="predicted"/>
<organism evidence="2 3">
    <name type="scientific">Caerostris extrusa</name>
    <name type="common">Bark spider</name>
    <name type="synonym">Caerostris bankana</name>
    <dbReference type="NCBI Taxonomy" id="172846"/>
    <lineage>
        <taxon>Eukaryota</taxon>
        <taxon>Metazoa</taxon>
        <taxon>Ecdysozoa</taxon>
        <taxon>Arthropoda</taxon>
        <taxon>Chelicerata</taxon>
        <taxon>Arachnida</taxon>
        <taxon>Araneae</taxon>
        <taxon>Araneomorphae</taxon>
        <taxon>Entelegynae</taxon>
        <taxon>Araneoidea</taxon>
        <taxon>Araneidae</taxon>
        <taxon>Caerostris</taxon>
    </lineage>
</organism>
<feature type="domain" description="Nose resistant-to-fluoxetine protein N-terminal" evidence="1">
    <location>
        <begin position="13"/>
        <end position="98"/>
    </location>
</feature>
<reference evidence="2 3" key="1">
    <citation type="submission" date="2021-06" db="EMBL/GenBank/DDBJ databases">
        <title>Caerostris extrusa draft genome.</title>
        <authorList>
            <person name="Kono N."/>
            <person name="Arakawa K."/>
        </authorList>
    </citation>
    <scope>NUCLEOTIDE SEQUENCE [LARGE SCALE GENOMIC DNA]</scope>
</reference>
<keyword evidence="3" id="KW-1185">Reference proteome</keyword>
<dbReference type="InterPro" id="IPR006621">
    <property type="entry name" value="Nose-resist-to-fluoxetine_N"/>
</dbReference>
<dbReference type="Pfam" id="PF20146">
    <property type="entry name" value="NRF"/>
    <property type="match status" value="1"/>
</dbReference>